<dbReference type="RefSeq" id="XP_040878301.1">
    <property type="nucleotide sequence ID" value="XM_041024903.1"/>
</dbReference>
<name>A0A074VL71_AURM1</name>
<keyword evidence="2" id="KW-1185">Reference proteome</keyword>
<organism evidence="1 2">
    <name type="scientific">Aureobasidium melanogenum (strain CBS 110374)</name>
    <name type="common">Aureobasidium pullulans var. melanogenum</name>
    <dbReference type="NCBI Taxonomy" id="1043003"/>
    <lineage>
        <taxon>Eukaryota</taxon>
        <taxon>Fungi</taxon>
        <taxon>Dikarya</taxon>
        <taxon>Ascomycota</taxon>
        <taxon>Pezizomycotina</taxon>
        <taxon>Dothideomycetes</taxon>
        <taxon>Dothideomycetidae</taxon>
        <taxon>Dothideales</taxon>
        <taxon>Saccotheciaceae</taxon>
        <taxon>Aureobasidium</taxon>
    </lineage>
</organism>
<dbReference type="EMBL" id="KL584838">
    <property type="protein sequence ID" value="KEQ61278.1"/>
    <property type="molecule type" value="Genomic_DNA"/>
</dbReference>
<accession>A0A074VL71</accession>
<proteinExistence type="predicted"/>
<dbReference type="AlphaFoldDB" id="A0A074VL71"/>
<reference evidence="1 2" key="1">
    <citation type="journal article" date="2014" name="BMC Genomics">
        <title>Genome sequencing of four Aureobasidium pullulans varieties: biotechnological potential, stress tolerance, and description of new species.</title>
        <authorList>
            <person name="Gostin Ar C."/>
            <person name="Ohm R.A."/>
            <person name="Kogej T."/>
            <person name="Sonjak S."/>
            <person name="Turk M."/>
            <person name="Zajc J."/>
            <person name="Zalar P."/>
            <person name="Grube M."/>
            <person name="Sun H."/>
            <person name="Han J."/>
            <person name="Sharma A."/>
            <person name="Chiniquy J."/>
            <person name="Ngan C.Y."/>
            <person name="Lipzen A."/>
            <person name="Barry K."/>
            <person name="Grigoriev I.V."/>
            <person name="Gunde-Cimerman N."/>
        </authorList>
    </citation>
    <scope>NUCLEOTIDE SEQUENCE [LARGE SCALE GENOMIC DNA]</scope>
    <source>
        <strain evidence="1 2">CBS 110374</strain>
    </source>
</reference>
<dbReference type="GeneID" id="63918276"/>
<evidence type="ECO:0000313" key="2">
    <source>
        <dbReference type="Proteomes" id="UP000030672"/>
    </source>
</evidence>
<dbReference type="Proteomes" id="UP000030672">
    <property type="component" value="Unassembled WGS sequence"/>
</dbReference>
<evidence type="ECO:0000313" key="1">
    <source>
        <dbReference type="EMBL" id="KEQ61278.1"/>
    </source>
</evidence>
<dbReference type="HOGENOM" id="CLU_1277391_0_0_1"/>
<sequence length="216" mass="24259">MTFATKEDHVLFAVPQYPAVLSQRFQGCKPGTVYHANLPSNFVRCLAVNGKEEESGFLPWVWSSPVSPDVNWLDFHVDVGTEKLHLLNPDGKFFIVKHTLNQSLPHTEDIYTMVGSRQQQCGGARNQTACRKHGFGIFPSSSAADKQMICACLGLASNHMDGSHPDKIVADSDWPARKFDLYEHVIAERNSLMQNPERTAFRLVTRPDTPFPYVEL</sequence>
<protein>
    <submittedName>
        <fullName evidence="1">Uncharacterized protein</fullName>
    </submittedName>
</protein>
<gene>
    <name evidence="1" type="ORF">M437DRAFT_67240</name>
</gene>